<protein>
    <recommendedName>
        <fullName evidence="3">Restriction endonuclease</fullName>
    </recommendedName>
</protein>
<accession>A0AAW5WSE5</accession>
<reference evidence="1" key="1">
    <citation type="submission" date="2022-01" db="EMBL/GenBank/DDBJ databases">
        <title>VMRC isolate genome collection.</title>
        <authorList>
            <person name="France M."/>
            <person name="Rutt L."/>
            <person name="Humphrys M."/>
            <person name="Ravel J."/>
        </authorList>
    </citation>
    <scope>NUCLEOTIDE SEQUENCE</scope>
    <source>
        <strain evidence="1">C0048A1</strain>
    </source>
</reference>
<organism evidence="1 2">
    <name type="scientific">Limosilactobacillus vaginalis</name>
    <dbReference type="NCBI Taxonomy" id="1633"/>
    <lineage>
        <taxon>Bacteria</taxon>
        <taxon>Bacillati</taxon>
        <taxon>Bacillota</taxon>
        <taxon>Bacilli</taxon>
        <taxon>Lactobacillales</taxon>
        <taxon>Lactobacillaceae</taxon>
        <taxon>Limosilactobacillus</taxon>
    </lineage>
</organism>
<comment type="caution">
    <text evidence="1">The sequence shown here is derived from an EMBL/GenBank/DDBJ whole genome shotgun (WGS) entry which is preliminary data.</text>
</comment>
<dbReference type="EMBL" id="JAKHPH010000004">
    <property type="protein sequence ID" value="MCZ3667156.1"/>
    <property type="molecule type" value="Genomic_DNA"/>
</dbReference>
<evidence type="ECO:0008006" key="3">
    <source>
        <dbReference type="Google" id="ProtNLM"/>
    </source>
</evidence>
<evidence type="ECO:0000313" key="1">
    <source>
        <dbReference type="EMBL" id="MCZ3667156.1"/>
    </source>
</evidence>
<evidence type="ECO:0000313" key="2">
    <source>
        <dbReference type="Proteomes" id="UP001212401"/>
    </source>
</evidence>
<sequence length="213" mass="25145">MIENGTGGANTNLNGLAFERQTDLAHHLANDFNSRYELAEYPIKRENLVKKGAKDSHFLVHDRINNEDIGVVTKQFQFYNVLKQVYGIKNIHHKFWKPDEAFFNFKRRTVFIVEKKYQNGSGSVDEKLFGLNAKRVLYQELFNRQMKEPVIPVEFIAMFNKSWWLDGQTLDKVTGEIKKTQSVDYHDYFDSLRNNGVRIMFDHYEDWYFGLES</sequence>
<dbReference type="AlphaFoldDB" id="A0AAW5WSE5"/>
<dbReference type="RefSeq" id="WP_269295811.1">
    <property type="nucleotide sequence ID" value="NZ_JAKHPH010000004.1"/>
</dbReference>
<proteinExistence type="predicted"/>
<gene>
    <name evidence="1" type="ORF">L2724_02490</name>
</gene>
<dbReference type="Proteomes" id="UP001212401">
    <property type="component" value="Unassembled WGS sequence"/>
</dbReference>
<name>A0AAW5WSE5_9LACO</name>